<protein>
    <submittedName>
        <fullName evidence="1">Uncharacterized protein</fullName>
    </submittedName>
</protein>
<accession>A0AAW2Q2G7</accession>
<proteinExistence type="predicted"/>
<sequence length="151" mass="17100">MFDISYASAVGSIQYVGQCTRPDVAFALSVKSRHQACAAQTKEPRSHHRSKHILRRYHLLREMVGRSDVRMDQVTSAENMADSLTKSVSQIAHAQHLVQSEDVVKTMGSKIESVTYKCMTVKSPMRSDMVRAFRVCGQRLVEYGIVFYDNQ</sequence>
<name>A0AAW2Q2G7_9LAMI</name>
<organism evidence="1">
    <name type="scientific">Sesamum calycinum</name>
    <dbReference type="NCBI Taxonomy" id="2727403"/>
    <lineage>
        <taxon>Eukaryota</taxon>
        <taxon>Viridiplantae</taxon>
        <taxon>Streptophyta</taxon>
        <taxon>Embryophyta</taxon>
        <taxon>Tracheophyta</taxon>
        <taxon>Spermatophyta</taxon>
        <taxon>Magnoliopsida</taxon>
        <taxon>eudicotyledons</taxon>
        <taxon>Gunneridae</taxon>
        <taxon>Pentapetalae</taxon>
        <taxon>asterids</taxon>
        <taxon>lamiids</taxon>
        <taxon>Lamiales</taxon>
        <taxon>Pedaliaceae</taxon>
        <taxon>Sesamum</taxon>
    </lineage>
</organism>
<comment type="caution">
    <text evidence="1">The sequence shown here is derived from an EMBL/GenBank/DDBJ whole genome shotgun (WGS) entry which is preliminary data.</text>
</comment>
<dbReference type="AlphaFoldDB" id="A0AAW2Q2G7"/>
<reference evidence="1" key="2">
    <citation type="journal article" date="2024" name="Plant">
        <title>Genomic evolution and insights into agronomic trait innovations of Sesamum species.</title>
        <authorList>
            <person name="Miao H."/>
            <person name="Wang L."/>
            <person name="Qu L."/>
            <person name="Liu H."/>
            <person name="Sun Y."/>
            <person name="Le M."/>
            <person name="Wang Q."/>
            <person name="Wei S."/>
            <person name="Zheng Y."/>
            <person name="Lin W."/>
            <person name="Duan Y."/>
            <person name="Cao H."/>
            <person name="Xiong S."/>
            <person name="Wang X."/>
            <person name="Wei L."/>
            <person name="Li C."/>
            <person name="Ma Q."/>
            <person name="Ju M."/>
            <person name="Zhao R."/>
            <person name="Li G."/>
            <person name="Mu C."/>
            <person name="Tian Q."/>
            <person name="Mei H."/>
            <person name="Zhang T."/>
            <person name="Gao T."/>
            <person name="Zhang H."/>
        </authorList>
    </citation>
    <scope>NUCLEOTIDE SEQUENCE</scope>
    <source>
        <strain evidence="1">KEN8</strain>
    </source>
</reference>
<evidence type="ECO:0000313" key="1">
    <source>
        <dbReference type="EMBL" id="KAL0362045.1"/>
    </source>
</evidence>
<dbReference type="EMBL" id="JACGWM010000007">
    <property type="protein sequence ID" value="KAL0362045.1"/>
    <property type="molecule type" value="Genomic_DNA"/>
</dbReference>
<reference evidence="1" key="1">
    <citation type="submission" date="2020-06" db="EMBL/GenBank/DDBJ databases">
        <authorList>
            <person name="Li T."/>
            <person name="Hu X."/>
            <person name="Zhang T."/>
            <person name="Song X."/>
            <person name="Zhang H."/>
            <person name="Dai N."/>
            <person name="Sheng W."/>
            <person name="Hou X."/>
            <person name="Wei L."/>
        </authorList>
    </citation>
    <scope>NUCLEOTIDE SEQUENCE</scope>
    <source>
        <strain evidence="1">KEN8</strain>
        <tissue evidence="1">Leaf</tissue>
    </source>
</reference>
<gene>
    <name evidence="1" type="ORF">Scaly_1159700</name>
</gene>